<dbReference type="RefSeq" id="WP_086929160.1">
    <property type="nucleotide sequence ID" value="NZ_CP021369.1"/>
</dbReference>
<accession>A0A240UK14</accession>
<geneLocation type="plasmid" evidence="1 2">
    <name>pACP4.3</name>
</geneLocation>
<protein>
    <recommendedName>
        <fullName evidence="3">Adenylosuccinate synthase</fullName>
    </recommendedName>
</protein>
<dbReference type="AlphaFoldDB" id="A0A240UK14"/>
<name>A0A240UK14_9BURK</name>
<keyword evidence="2" id="KW-1185">Reference proteome</keyword>
<organism evidence="1 2">
    <name type="scientific">Acidovorax carolinensis</name>
    <dbReference type="NCBI Taxonomy" id="553814"/>
    <lineage>
        <taxon>Bacteria</taxon>
        <taxon>Pseudomonadati</taxon>
        <taxon>Pseudomonadota</taxon>
        <taxon>Betaproteobacteria</taxon>
        <taxon>Burkholderiales</taxon>
        <taxon>Comamonadaceae</taxon>
        <taxon>Acidovorax</taxon>
    </lineage>
</organism>
<evidence type="ECO:0000313" key="2">
    <source>
        <dbReference type="Proteomes" id="UP000194440"/>
    </source>
</evidence>
<evidence type="ECO:0008006" key="3">
    <source>
        <dbReference type="Google" id="ProtNLM"/>
    </source>
</evidence>
<dbReference type="KEGG" id="acip:CBP36_21035"/>
<keyword evidence="1" id="KW-0614">Plasmid</keyword>
<reference evidence="1" key="1">
    <citation type="submission" date="2017-05" db="EMBL/GenBank/DDBJ databases">
        <title>Polyphasic characterization of four soil-derived phenanthrene-degrading Acidovorax strains and proposal of Acidovorax phenanthrenivorans sp. nov.</title>
        <authorList>
            <person name="Singleton D."/>
            <person name="Lee J."/>
            <person name="Dickey A.N."/>
            <person name="Stroud A."/>
            <person name="Scholl E.H."/>
            <person name="Wright F.A."/>
            <person name="Aitken M.D."/>
        </authorList>
    </citation>
    <scope>NUCLEOTIDE SEQUENCE</scope>
    <source>
        <strain evidence="1">P4</strain>
        <plasmid evidence="1">pACP4.3</plasmid>
    </source>
</reference>
<evidence type="ECO:0000313" key="1">
    <source>
        <dbReference type="EMBL" id="ART61455.1"/>
    </source>
</evidence>
<sequence>MTHAELCKLALDWLKRPASRGGHGCQLAIDECRTGWGGEVPDALGYRCTGRNDDPEDGTVLVECKVSRSDFVADRSKPHRQAGGVGNWRYFLAPEGLIGLDELPEKWGLVEVNARGHLKLRRGVYTDTNYLLRRERLLAMRHQADFVREMFLVVRLYGRIQDSDKLAEIGKERNRLAFRLTDVVNELRLSKAHSQQLGYQLRELQDELQQLRAPQVAT</sequence>
<dbReference type="Proteomes" id="UP000194440">
    <property type="component" value="Plasmid pACP4.3"/>
</dbReference>
<gene>
    <name evidence="1" type="ORF">CBP36_21035</name>
</gene>
<proteinExistence type="predicted"/>
<dbReference type="EMBL" id="CP021369">
    <property type="protein sequence ID" value="ART61455.1"/>
    <property type="molecule type" value="Genomic_DNA"/>
</dbReference>
<dbReference type="OrthoDB" id="198812at2"/>